<reference evidence="1 2" key="1">
    <citation type="journal article" date="2019" name="Int. J. Syst. Evol. Microbiol.">
        <title>The Global Catalogue of Microorganisms (GCM) 10K type strain sequencing project: providing services to taxonomists for standard genome sequencing and annotation.</title>
        <authorList>
            <consortium name="The Broad Institute Genomics Platform"/>
            <consortium name="The Broad Institute Genome Sequencing Center for Infectious Disease"/>
            <person name="Wu L."/>
            <person name="Ma J."/>
        </authorList>
    </citation>
    <scope>NUCLEOTIDE SEQUENCE [LARGE SCALE GENOMIC DNA]</scope>
    <source>
        <strain evidence="1 2">CGMCC 1.16026</strain>
    </source>
</reference>
<evidence type="ECO:0000313" key="1">
    <source>
        <dbReference type="EMBL" id="MFC5135079.1"/>
    </source>
</evidence>
<name>A0ABD5QS57_9EURY</name>
<accession>A0ABD5QS57</accession>
<organism evidence="1 2">
    <name type="scientific">Halorubrum glutamatedens</name>
    <dbReference type="NCBI Taxonomy" id="2707018"/>
    <lineage>
        <taxon>Archaea</taxon>
        <taxon>Methanobacteriati</taxon>
        <taxon>Methanobacteriota</taxon>
        <taxon>Stenosarchaea group</taxon>
        <taxon>Halobacteria</taxon>
        <taxon>Halobacteriales</taxon>
        <taxon>Haloferacaceae</taxon>
        <taxon>Halorubrum</taxon>
    </lineage>
</organism>
<gene>
    <name evidence="1" type="ORF">ACFPJA_10180</name>
</gene>
<dbReference type="AlphaFoldDB" id="A0ABD5QS57"/>
<keyword evidence="2" id="KW-1185">Reference proteome</keyword>
<dbReference type="RefSeq" id="WP_122104861.1">
    <property type="nucleotide sequence ID" value="NZ_JBHSKV010000013.1"/>
</dbReference>
<evidence type="ECO:0008006" key="3">
    <source>
        <dbReference type="Google" id="ProtNLM"/>
    </source>
</evidence>
<protein>
    <recommendedName>
        <fullName evidence="3">CopG family transcriptional regulator</fullName>
    </recommendedName>
</protein>
<dbReference type="Proteomes" id="UP001596145">
    <property type="component" value="Unassembled WGS sequence"/>
</dbReference>
<sequence>MNTETEARTVRIPEHLHERTERRIAGTTFESVDGYVQFVLEEVLAADADDGSYDDVDDDDVQARLRSLGYLDA</sequence>
<proteinExistence type="predicted"/>
<dbReference type="EMBL" id="JBHSKV010000013">
    <property type="protein sequence ID" value="MFC5135079.1"/>
    <property type="molecule type" value="Genomic_DNA"/>
</dbReference>
<evidence type="ECO:0000313" key="2">
    <source>
        <dbReference type="Proteomes" id="UP001596145"/>
    </source>
</evidence>
<comment type="caution">
    <text evidence="1">The sequence shown here is derived from an EMBL/GenBank/DDBJ whole genome shotgun (WGS) entry which is preliminary data.</text>
</comment>